<dbReference type="EMBL" id="CP011035">
    <property type="protein sequence ID" value="ALS34836.1"/>
    <property type="molecule type" value="Genomic_DNA"/>
</dbReference>
<dbReference type="InterPro" id="IPR047128">
    <property type="entry name" value="PhyH"/>
</dbReference>
<proteinExistence type="predicted"/>
<dbReference type="PANTHER" id="PTHR21308">
    <property type="entry name" value="PHYTANOYL-COA ALPHA-HYDROXYLASE"/>
    <property type="match status" value="1"/>
</dbReference>
<dbReference type="Proteomes" id="UP000065261">
    <property type="component" value="Chromosome II"/>
</dbReference>
<gene>
    <name evidence="1" type="ORF">PTRA_b0339</name>
</gene>
<dbReference type="Pfam" id="PF05721">
    <property type="entry name" value="PhyH"/>
    <property type="match status" value="1"/>
</dbReference>
<organism evidence="1">
    <name type="scientific">Pseudoalteromonas translucida KMM 520</name>
    <dbReference type="NCBI Taxonomy" id="1315283"/>
    <lineage>
        <taxon>Bacteria</taxon>
        <taxon>Pseudomonadati</taxon>
        <taxon>Pseudomonadota</taxon>
        <taxon>Gammaproteobacteria</taxon>
        <taxon>Alteromonadales</taxon>
        <taxon>Pseudoalteromonadaceae</taxon>
        <taxon>Pseudoalteromonas</taxon>
    </lineage>
</organism>
<protein>
    <recommendedName>
        <fullName evidence="3">Phytanoyl-CoA dioxygenase</fullName>
    </recommendedName>
</protein>
<dbReference type="InterPro" id="IPR008775">
    <property type="entry name" value="Phytyl_CoA_dOase-like"/>
</dbReference>
<dbReference type="RefSeq" id="WP_058374853.1">
    <property type="nucleotide sequence ID" value="NZ_CP011035.1"/>
</dbReference>
<dbReference type="AlphaFoldDB" id="A0A0U2MSZ5"/>
<dbReference type="KEGG" id="ptn:PTRA_b0339"/>
<evidence type="ECO:0008006" key="3">
    <source>
        <dbReference type="Google" id="ProtNLM"/>
    </source>
</evidence>
<reference evidence="1 2" key="1">
    <citation type="submission" date="2015-03" db="EMBL/GenBank/DDBJ databases">
        <authorList>
            <person name="Murphy D."/>
        </authorList>
    </citation>
    <scope>NUCLEOTIDE SEQUENCE [LARGE SCALE GENOMIC DNA]</scope>
    <source>
        <strain evidence="1 2">KMM 520</strain>
    </source>
</reference>
<dbReference type="OrthoDB" id="3562306at2"/>
<sequence>MSQNPANFLRSQDVNDEHLFQLCKQSVALNDYPYAHDCKNNVLIYNASSLADHMQTERINVLSELHRAISDNGPGVIVIKGAYSDPALLSRFNKLFESILIQEREQKTGGDHFATAGANGRIWNALQKVALQAPADFIEYYKNPALGWVADAWLGPYWQMTSQVNVVHPGANAQHPHRDYHLGFQSNAICESYPLSIHKLSSALTLQGAVAHTDMPLASGPTKLLPFSHQYDLGYLAWRDPDVVKLFEQEYVQLALQQGDLLFFNPALIHAAGSNQTADLHRTANLLQISSSFSKPMESINREAMCQTLYGTLCHKWQTGQLDEEALKAVVACTADGYSFPTNLDLDPPYNEAAPQTQQQHLLLAIQQNTPAIEFFAILESLRSKRLA</sequence>
<dbReference type="SUPFAM" id="SSF51197">
    <property type="entry name" value="Clavaminate synthase-like"/>
    <property type="match status" value="1"/>
</dbReference>
<dbReference type="PANTHER" id="PTHR21308:SF8">
    <property type="entry name" value="PHYTANOYL-COA DIOXYGENASE FAMILY PROTEIN (AFU_ORTHOLOGUE AFUA_2G09620)"/>
    <property type="match status" value="1"/>
</dbReference>
<dbReference type="GO" id="GO:0001561">
    <property type="term" value="P:fatty acid alpha-oxidation"/>
    <property type="evidence" value="ECO:0007669"/>
    <property type="project" value="InterPro"/>
</dbReference>
<evidence type="ECO:0000313" key="1">
    <source>
        <dbReference type="EMBL" id="ALS34836.1"/>
    </source>
</evidence>
<dbReference type="Gene3D" id="2.60.120.620">
    <property type="entry name" value="q2cbj1_9rhob like domain"/>
    <property type="match status" value="1"/>
</dbReference>
<name>A0A0U2MSZ5_9GAMM</name>
<dbReference type="GO" id="GO:0048244">
    <property type="term" value="F:phytanoyl-CoA dioxygenase activity"/>
    <property type="evidence" value="ECO:0007669"/>
    <property type="project" value="InterPro"/>
</dbReference>
<dbReference type="PATRIC" id="fig|1315283.4.peg.3426"/>
<evidence type="ECO:0000313" key="2">
    <source>
        <dbReference type="Proteomes" id="UP000065261"/>
    </source>
</evidence>
<accession>A0A0U2MSZ5</accession>